<name>A0ABS5IN67_9MICO</name>
<dbReference type="Proteomes" id="UP000678243">
    <property type="component" value="Unassembled WGS sequence"/>
</dbReference>
<reference evidence="1 2" key="1">
    <citation type="submission" date="2021-04" db="EMBL/GenBank/DDBJ databases">
        <title>Whole genome analysis of root endophytic bacterium Microbacterium paraoxydans ku-mp colonizing RP-bio226 rice variety.</title>
        <authorList>
            <person name="Ulaganathan K."/>
            <person name="Latha B."/>
        </authorList>
    </citation>
    <scope>NUCLEOTIDE SEQUENCE [LARGE SCALE GENOMIC DNA]</scope>
    <source>
        <strain evidence="2">ku-mp</strain>
    </source>
</reference>
<comment type="caution">
    <text evidence="1">The sequence shown here is derived from an EMBL/GenBank/DDBJ whole genome shotgun (WGS) entry which is preliminary data.</text>
</comment>
<dbReference type="InterPro" id="IPR049790">
    <property type="entry name" value="Rv3655c/TadE"/>
</dbReference>
<dbReference type="EMBL" id="JAGTUK010000002">
    <property type="protein sequence ID" value="MBS0024375.1"/>
    <property type="molecule type" value="Genomic_DNA"/>
</dbReference>
<accession>A0ABS5IN67</accession>
<gene>
    <name evidence="1" type="ORF">KE274_09645</name>
</gene>
<evidence type="ECO:0000313" key="2">
    <source>
        <dbReference type="Proteomes" id="UP000678243"/>
    </source>
</evidence>
<dbReference type="RefSeq" id="WP_211543143.1">
    <property type="nucleotide sequence ID" value="NZ_CBDREF010000001.1"/>
</dbReference>
<keyword evidence="2" id="KW-1185">Reference proteome</keyword>
<evidence type="ECO:0008006" key="3">
    <source>
        <dbReference type="Google" id="ProtNLM"/>
    </source>
</evidence>
<sequence>MSRRLGERGAVAAELALALPAVVLVLLVGAGVLAAAAQQVALQDATADAARLVGRGDAEGMAAGIVSSAVPGARVSFAAADDLVCARATLDLTVGVFVHIPLRASSCALNGGR</sequence>
<organism evidence="1 2">
    <name type="scientific">Microbacterium paraoxydans</name>
    <dbReference type="NCBI Taxonomy" id="199592"/>
    <lineage>
        <taxon>Bacteria</taxon>
        <taxon>Bacillati</taxon>
        <taxon>Actinomycetota</taxon>
        <taxon>Actinomycetes</taxon>
        <taxon>Micrococcales</taxon>
        <taxon>Microbacteriaceae</taxon>
        <taxon>Microbacterium</taxon>
    </lineage>
</organism>
<evidence type="ECO:0000313" key="1">
    <source>
        <dbReference type="EMBL" id="MBS0024375.1"/>
    </source>
</evidence>
<proteinExistence type="predicted"/>
<protein>
    <recommendedName>
        <fullName evidence="3">TadE-like protein</fullName>
    </recommendedName>
</protein>
<dbReference type="NCBIfam" id="NF041390">
    <property type="entry name" value="TadE_Rv3655c"/>
    <property type="match status" value="1"/>
</dbReference>